<evidence type="ECO:0000313" key="5">
    <source>
        <dbReference type="Proteomes" id="UP001500979"/>
    </source>
</evidence>
<dbReference type="PANTHER" id="PTHR43130">
    <property type="entry name" value="ARAC-FAMILY TRANSCRIPTIONAL REGULATOR"/>
    <property type="match status" value="1"/>
</dbReference>
<dbReference type="EMBL" id="BAAAUX010000012">
    <property type="protein sequence ID" value="GAA2790577.1"/>
    <property type="molecule type" value="Genomic_DNA"/>
</dbReference>
<protein>
    <submittedName>
        <fullName evidence="4">GlxA family transcriptional regulator</fullName>
    </submittedName>
</protein>
<dbReference type="SUPFAM" id="SSF52317">
    <property type="entry name" value="Class I glutamine amidotransferase-like"/>
    <property type="match status" value="1"/>
</dbReference>
<dbReference type="SUPFAM" id="SSF46689">
    <property type="entry name" value="Homeodomain-like"/>
    <property type="match status" value="2"/>
</dbReference>
<proteinExistence type="predicted"/>
<sequence>MVVYDDAQLLDVAGPVEVFDAATRFLGGGYRVRLASAGGGQVRTSSGVRLTADLDLATADPPDTLVVAGGWGYTDAAGDAELIAHLRRLASGACRTVSVCTGAFLLAEAGLLRDRRATTHWAFCDRLAESYPDVAVQPDSIYVHDGPVLTAAGVTSGIDVSLAVVEQDHGADLARLIAKAMVVFLRRPGGQSQFSVWNGTRPVRDQALDDLLADIAAQPAGDFSVPAMARRLSMSTRHFSRTFTREVGVSPGRYVERARVEAARSLLETGQDGVVRRCGFGSAETMRRAFLRELGVPPTAYRNRFRTAI</sequence>
<dbReference type="PANTHER" id="PTHR43130:SF3">
    <property type="entry name" value="HTH-TYPE TRANSCRIPTIONAL REGULATOR RV1931C"/>
    <property type="match status" value="1"/>
</dbReference>
<evidence type="ECO:0000256" key="2">
    <source>
        <dbReference type="ARBA" id="ARBA00023163"/>
    </source>
</evidence>
<evidence type="ECO:0000313" key="4">
    <source>
        <dbReference type="EMBL" id="GAA2790577.1"/>
    </source>
</evidence>
<dbReference type="InterPro" id="IPR052158">
    <property type="entry name" value="INH-QAR"/>
</dbReference>
<evidence type="ECO:0000256" key="1">
    <source>
        <dbReference type="ARBA" id="ARBA00023015"/>
    </source>
</evidence>
<accession>A0ABN3VDU4</accession>
<name>A0ABN3VDU4_9PSEU</name>
<dbReference type="CDD" id="cd03137">
    <property type="entry name" value="GATase1_AraC_1"/>
    <property type="match status" value="1"/>
</dbReference>
<keyword evidence="2" id="KW-0804">Transcription</keyword>
<dbReference type="InterPro" id="IPR002818">
    <property type="entry name" value="DJ-1/PfpI"/>
</dbReference>
<keyword evidence="5" id="KW-1185">Reference proteome</keyword>
<dbReference type="InterPro" id="IPR029062">
    <property type="entry name" value="Class_I_gatase-like"/>
</dbReference>
<keyword evidence="1" id="KW-0805">Transcription regulation</keyword>
<dbReference type="Pfam" id="PF01965">
    <property type="entry name" value="DJ-1_PfpI"/>
    <property type="match status" value="1"/>
</dbReference>
<dbReference type="PROSITE" id="PS01124">
    <property type="entry name" value="HTH_ARAC_FAMILY_2"/>
    <property type="match status" value="1"/>
</dbReference>
<dbReference type="Pfam" id="PF12833">
    <property type="entry name" value="HTH_18"/>
    <property type="match status" value="1"/>
</dbReference>
<dbReference type="Gene3D" id="3.40.50.880">
    <property type="match status" value="1"/>
</dbReference>
<evidence type="ECO:0000259" key="3">
    <source>
        <dbReference type="PROSITE" id="PS01124"/>
    </source>
</evidence>
<feature type="domain" description="HTH araC/xylS-type" evidence="3">
    <location>
        <begin position="205"/>
        <end position="304"/>
    </location>
</feature>
<dbReference type="InterPro" id="IPR009057">
    <property type="entry name" value="Homeodomain-like_sf"/>
</dbReference>
<dbReference type="Proteomes" id="UP001500979">
    <property type="component" value="Unassembled WGS sequence"/>
</dbReference>
<dbReference type="Gene3D" id="1.10.10.60">
    <property type="entry name" value="Homeodomain-like"/>
    <property type="match status" value="1"/>
</dbReference>
<comment type="caution">
    <text evidence="4">The sequence shown here is derived from an EMBL/GenBank/DDBJ whole genome shotgun (WGS) entry which is preliminary data.</text>
</comment>
<dbReference type="InterPro" id="IPR018060">
    <property type="entry name" value="HTH_AraC"/>
</dbReference>
<reference evidence="4 5" key="1">
    <citation type="journal article" date="2019" name="Int. J. Syst. Evol. Microbiol.">
        <title>The Global Catalogue of Microorganisms (GCM) 10K type strain sequencing project: providing services to taxonomists for standard genome sequencing and annotation.</title>
        <authorList>
            <consortium name="The Broad Institute Genomics Platform"/>
            <consortium name="The Broad Institute Genome Sequencing Center for Infectious Disease"/>
            <person name="Wu L."/>
            <person name="Ma J."/>
        </authorList>
    </citation>
    <scope>NUCLEOTIDE SEQUENCE [LARGE SCALE GENOMIC DNA]</scope>
    <source>
        <strain evidence="4 5">JCM 9383</strain>
    </source>
</reference>
<dbReference type="SMART" id="SM00342">
    <property type="entry name" value="HTH_ARAC"/>
    <property type="match status" value="1"/>
</dbReference>
<gene>
    <name evidence="4" type="ORF">GCM10010470_26580</name>
</gene>
<organism evidence="4 5">
    <name type="scientific">Saccharopolyspora taberi</name>
    <dbReference type="NCBI Taxonomy" id="60895"/>
    <lineage>
        <taxon>Bacteria</taxon>
        <taxon>Bacillati</taxon>
        <taxon>Actinomycetota</taxon>
        <taxon>Actinomycetes</taxon>
        <taxon>Pseudonocardiales</taxon>
        <taxon>Pseudonocardiaceae</taxon>
        <taxon>Saccharopolyspora</taxon>
    </lineage>
</organism>